<gene>
    <name evidence="3" type="ORF">B0H65DRAFT_477900</name>
</gene>
<keyword evidence="2" id="KW-0812">Transmembrane</keyword>
<sequence>MTEITQPESSTSKSVEPGPASKGSSSRGGNLIDGPSTLITETTPLLALSHQAEISAPQQPQPQVPAAGSSILRHNIKIFFLLGLKPKCSTFSHFPTLLLHCSFALSLYRAAACDYGRCTHLTWWIFDFIWAFIVVELWIFFQRAVLTTFHEYHSLLQQEREGDGTEENEAQLCHVCGPTRPQGSRLSGLTTSSEALAFLRVLIAMELVLSMRYREFLLPTLAWLGYTCGSFNHAKGGPMTPRTSHAGPLERHMWRVIEISILNWQAWLIMLRREGLGWDWLWSCVAVHATTGLVWELRDHEGVNDGRRDDLETGGSGAVEADAAVPSPVFGSRPRDEVRSESPGQHQGPVTEDIDTAGHQQPADDSTMTRTVFSVYGERGPRWFSALWILWWALNIDTFGYSLDHYPSDVTIVMLFGLGLVLAVLLIWTRSRAWNRRVAMLWVMWYIIWLTIPAVPRFYLFMSSSSLLVFWLELWEGAERGQPWRRWRKERQGEIILDEMKAIGPLHSVNAT</sequence>
<comment type="caution">
    <text evidence="3">The sequence shown here is derived from an EMBL/GenBank/DDBJ whole genome shotgun (WGS) entry which is preliminary data.</text>
</comment>
<organism evidence="3 4">
    <name type="scientific">Neurospora tetraspora</name>
    <dbReference type="NCBI Taxonomy" id="94610"/>
    <lineage>
        <taxon>Eukaryota</taxon>
        <taxon>Fungi</taxon>
        <taxon>Dikarya</taxon>
        <taxon>Ascomycota</taxon>
        <taxon>Pezizomycotina</taxon>
        <taxon>Sordariomycetes</taxon>
        <taxon>Sordariomycetidae</taxon>
        <taxon>Sordariales</taxon>
        <taxon>Sordariaceae</taxon>
        <taxon>Neurospora</taxon>
    </lineage>
</organism>
<evidence type="ECO:0000313" key="4">
    <source>
        <dbReference type="Proteomes" id="UP001278500"/>
    </source>
</evidence>
<feature type="region of interest" description="Disordered" evidence="1">
    <location>
        <begin position="305"/>
        <end position="364"/>
    </location>
</feature>
<feature type="region of interest" description="Disordered" evidence="1">
    <location>
        <begin position="1"/>
        <end position="33"/>
    </location>
</feature>
<proteinExistence type="predicted"/>
<feature type="compositionally biased region" description="Polar residues" evidence="1">
    <location>
        <begin position="1"/>
        <end position="14"/>
    </location>
</feature>
<feature type="transmembrane region" description="Helical" evidence="2">
    <location>
        <begin position="409"/>
        <end position="427"/>
    </location>
</feature>
<name>A0AAE0J7S9_9PEZI</name>
<evidence type="ECO:0000313" key="3">
    <source>
        <dbReference type="EMBL" id="KAK3338142.1"/>
    </source>
</evidence>
<keyword evidence="2" id="KW-0472">Membrane</keyword>
<dbReference type="EMBL" id="JAUEPP010000008">
    <property type="protein sequence ID" value="KAK3338142.1"/>
    <property type="molecule type" value="Genomic_DNA"/>
</dbReference>
<keyword evidence="4" id="KW-1185">Reference proteome</keyword>
<dbReference type="GeneID" id="87864611"/>
<feature type="transmembrane region" description="Helical" evidence="2">
    <location>
        <begin position="383"/>
        <end position="403"/>
    </location>
</feature>
<evidence type="ECO:0000256" key="2">
    <source>
        <dbReference type="SAM" id="Phobius"/>
    </source>
</evidence>
<reference evidence="3" key="1">
    <citation type="journal article" date="2023" name="Mol. Phylogenet. Evol.">
        <title>Genome-scale phylogeny and comparative genomics of the fungal order Sordariales.</title>
        <authorList>
            <person name="Hensen N."/>
            <person name="Bonometti L."/>
            <person name="Westerberg I."/>
            <person name="Brannstrom I.O."/>
            <person name="Guillou S."/>
            <person name="Cros-Aarteil S."/>
            <person name="Calhoun S."/>
            <person name="Haridas S."/>
            <person name="Kuo A."/>
            <person name="Mondo S."/>
            <person name="Pangilinan J."/>
            <person name="Riley R."/>
            <person name="LaButti K."/>
            <person name="Andreopoulos B."/>
            <person name="Lipzen A."/>
            <person name="Chen C."/>
            <person name="Yan M."/>
            <person name="Daum C."/>
            <person name="Ng V."/>
            <person name="Clum A."/>
            <person name="Steindorff A."/>
            <person name="Ohm R.A."/>
            <person name="Martin F."/>
            <person name="Silar P."/>
            <person name="Natvig D.O."/>
            <person name="Lalanne C."/>
            <person name="Gautier V."/>
            <person name="Ament-Velasquez S.L."/>
            <person name="Kruys A."/>
            <person name="Hutchinson M.I."/>
            <person name="Powell A.J."/>
            <person name="Barry K."/>
            <person name="Miller A.N."/>
            <person name="Grigoriev I.V."/>
            <person name="Debuchy R."/>
            <person name="Gladieux P."/>
            <person name="Hiltunen Thoren M."/>
            <person name="Johannesson H."/>
        </authorList>
    </citation>
    <scope>NUCLEOTIDE SEQUENCE</scope>
    <source>
        <strain evidence="3">CBS 560.94</strain>
    </source>
</reference>
<keyword evidence="2" id="KW-1133">Transmembrane helix</keyword>
<feature type="transmembrane region" description="Helical" evidence="2">
    <location>
        <begin position="434"/>
        <end position="452"/>
    </location>
</feature>
<accession>A0AAE0J7S9</accession>
<dbReference type="AlphaFoldDB" id="A0AAE0J7S9"/>
<feature type="transmembrane region" description="Helical" evidence="2">
    <location>
        <begin position="121"/>
        <end position="141"/>
    </location>
</feature>
<dbReference type="Proteomes" id="UP001278500">
    <property type="component" value="Unassembled WGS sequence"/>
</dbReference>
<reference evidence="3" key="2">
    <citation type="submission" date="2023-06" db="EMBL/GenBank/DDBJ databases">
        <authorList>
            <consortium name="Lawrence Berkeley National Laboratory"/>
            <person name="Haridas S."/>
            <person name="Hensen N."/>
            <person name="Bonometti L."/>
            <person name="Westerberg I."/>
            <person name="Brannstrom I.O."/>
            <person name="Guillou S."/>
            <person name="Cros-Aarteil S."/>
            <person name="Calhoun S."/>
            <person name="Kuo A."/>
            <person name="Mondo S."/>
            <person name="Pangilinan J."/>
            <person name="Riley R."/>
            <person name="Labutti K."/>
            <person name="Andreopoulos B."/>
            <person name="Lipzen A."/>
            <person name="Chen C."/>
            <person name="Yanf M."/>
            <person name="Daum C."/>
            <person name="Ng V."/>
            <person name="Clum A."/>
            <person name="Steindorff A."/>
            <person name="Ohm R."/>
            <person name="Martin F."/>
            <person name="Silar P."/>
            <person name="Natvig D."/>
            <person name="Lalanne C."/>
            <person name="Gautier V."/>
            <person name="Ament-Velasquez S.L."/>
            <person name="Kruys A."/>
            <person name="Hutchinson M.I."/>
            <person name="Powell A.J."/>
            <person name="Barry K."/>
            <person name="Miller A.N."/>
            <person name="Grigoriev I.V."/>
            <person name="Debuchy R."/>
            <person name="Gladieux P."/>
            <person name="Thoren M.H."/>
            <person name="Johannesson H."/>
        </authorList>
    </citation>
    <scope>NUCLEOTIDE SEQUENCE</scope>
    <source>
        <strain evidence="3">CBS 560.94</strain>
    </source>
</reference>
<evidence type="ECO:0000256" key="1">
    <source>
        <dbReference type="SAM" id="MobiDB-lite"/>
    </source>
</evidence>
<dbReference type="RefSeq" id="XP_062677593.1">
    <property type="nucleotide sequence ID" value="XM_062827457.1"/>
</dbReference>
<protein>
    <submittedName>
        <fullName evidence="3">Uncharacterized protein</fullName>
    </submittedName>
</protein>